<reference evidence="1" key="1">
    <citation type="submission" date="2022-11" db="EMBL/GenBank/DDBJ databases">
        <title>Chromosomal genome sequence assembly and mating type (MAT) locus characterization of the leprose asexual lichenized fungus Lepraria neglecta (Nyl.) Erichsen.</title>
        <authorList>
            <person name="Allen J.L."/>
            <person name="Pfeffer B."/>
        </authorList>
    </citation>
    <scope>NUCLEOTIDE SEQUENCE</scope>
    <source>
        <strain evidence="1">Allen 5258</strain>
    </source>
</reference>
<dbReference type="SUPFAM" id="SSF56784">
    <property type="entry name" value="HAD-like"/>
    <property type="match status" value="1"/>
</dbReference>
<dbReference type="InterPro" id="IPR023214">
    <property type="entry name" value="HAD_sf"/>
</dbReference>
<gene>
    <name evidence="1" type="ORF">OEA41_005885</name>
</gene>
<protein>
    <recommendedName>
        <fullName evidence="3">HAD-like protein</fullName>
    </recommendedName>
</protein>
<dbReference type="Proteomes" id="UP001276659">
    <property type="component" value="Unassembled WGS sequence"/>
</dbReference>
<keyword evidence="2" id="KW-1185">Reference proteome</keyword>
<dbReference type="EMBL" id="JASNWA010000007">
    <property type="protein sequence ID" value="KAK3172561.1"/>
    <property type="molecule type" value="Genomic_DNA"/>
</dbReference>
<comment type="caution">
    <text evidence="1">The sequence shown here is derived from an EMBL/GenBank/DDBJ whole genome shotgun (WGS) entry which is preliminary data.</text>
</comment>
<evidence type="ECO:0000313" key="2">
    <source>
        <dbReference type="Proteomes" id="UP001276659"/>
    </source>
</evidence>
<proteinExistence type="predicted"/>
<sequence>MLIDKSRPVLLLLDWDGTLTLKSTLGLIASISTHPSIHPNLSGLSKAYSDDLKIHEQKYRLQKKDRKSLSDELEYLESLEAVERASIQRIEASDILKDVSAKDVDAAADDAVERRKIVLRRGWEKMIESVQQRNGRMGIISVAWSAHFISTALALSATTPPTKRTAIKLDEVEVRANEILADGSGRLDRYFLSEDRGIWTGDGKVRVMDEMIDFFIESEGEGAKPRVVYVGDSPTDLGCLMNADVGVCVRDGDGGLTGEQEALREVLERVGVGCVHVREFRKWSTGEKSRGRIGQAVGEGENEGQRTLWWARDFEEVCESGVLDGP</sequence>
<dbReference type="InterPro" id="IPR050849">
    <property type="entry name" value="HAD-like_hydrolase_phosphatase"/>
</dbReference>
<name>A0AAD9Z6W5_9LECA</name>
<evidence type="ECO:0000313" key="1">
    <source>
        <dbReference type="EMBL" id="KAK3172561.1"/>
    </source>
</evidence>
<dbReference type="Pfam" id="PF12710">
    <property type="entry name" value="HAD"/>
    <property type="match status" value="1"/>
</dbReference>
<accession>A0AAD9Z6W5</accession>
<dbReference type="PANTHER" id="PTHR28181">
    <property type="entry name" value="UPF0655 PROTEIN YCR015C"/>
    <property type="match status" value="1"/>
</dbReference>
<dbReference type="AlphaFoldDB" id="A0AAD9Z6W5"/>
<evidence type="ECO:0008006" key="3">
    <source>
        <dbReference type="Google" id="ProtNLM"/>
    </source>
</evidence>
<dbReference type="Gene3D" id="3.40.50.1000">
    <property type="entry name" value="HAD superfamily/HAD-like"/>
    <property type="match status" value="1"/>
</dbReference>
<organism evidence="1 2">
    <name type="scientific">Lepraria neglecta</name>
    <dbReference type="NCBI Taxonomy" id="209136"/>
    <lineage>
        <taxon>Eukaryota</taxon>
        <taxon>Fungi</taxon>
        <taxon>Dikarya</taxon>
        <taxon>Ascomycota</taxon>
        <taxon>Pezizomycotina</taxon>
        <taxon>Lecanoromycetes</taxon>
        <taxon>OSLEUM clade</taxon>
        <taxon>Lecanoromycetidae</taxon>
        <taxon>Lecanorales</taxon>
        <taxon>Lecanorineae</taxon>
        <taxon>Stereocaulaceae</taxon>
        <taxon>Lepraria</taxon>
    </lineage>
</organism>
<dbReference type="PANTHER" id="PTHR28181:SF1">
    <property type="entry name" value="COLD TOLERANCE PROTEIN 1"/>
    <property type="match status" value="1"/>
</dbReference>
<dbReference type="InterPro" id="IPR036412">
    <property type="entry name" value="HAD-like_sf"/>
</dbReference>